<accession>A0A0N5CRK1</accession>
<reference evidence="2 3" key="2">
    <citation type="submission" date="2018-11" db="EMBL/GenBank/DDBJ databases">
        <authorList>
            <consortium name="Pathogen Informatics"/>
        </authorList>
    </citation>
    <scope>NUCLEOTIDE SEQUENCE [LARGE SCALE GENOMIC DNA]</scope>
</reference>
<protein>
    <submittedName>
        <fullName evidence="4">Orfan</fullName>
    </submittedName>
</protein>
<evidence type="ECO:0000313" key="4">
    <source>
        <dbReference type="WBParaSite" id="TCLT_0000285101-mRNA-1"/>
    </source>
</evidence>
<dbReference type="AlphaFoldDB" id="A0A0N5CRK1"/>
<dbReference type="Proteomes" id="UP000276776">
    <property type="component" value="Unassembled WGS sequence"/>
</dbReference>
<proteinExistence type="predicted"/>
<dbReference type="WBParaSite" id="TCLT_0000285101-mRNA-1">
    <property type="protein sequence ID" value="TCLT_0000285101-mRNA-1"/>
    <property type="gene ID" value="TCLT_0000285101"/>
</dbReference>
<keyword evidence="3" id="KW-1185">Reference proteome</keyword>
<keyword evidence="1" id="KW-0472">Membrane</keyword>
<gene>
    <name evidence="2" type="ORF">TCLT_LOCUS2852</name>
</gene>
<evidence type="ECO:0000313" key="2">
    <source>
        <dbReference type="EMBL" id="VDM99020.1"/>
    </source>
</evidence>
<evidence type="ECO:0000256" key="1">
    <source>
        <dbReference type="SAM" id="Phobius"/>
    </source>
</evidence>
<feature type="transmembrane region" description="Helical" evidence="1">
    <location>
        <begin position="56"/>
        <end position="79"/>
    </location>
</feature>
<sequence length="170" mass="19830">MLTFNSTTYPKGWFNYLSGSISVNYKNDLIEICINNKGKNYNTIISNDSVLLRIVLNLWCIAECIATIPFFLGIWYPVYNLFIARIILDTLFIVLGFIYSITIAVYSLILYMLVVEMSTFIFFVFMILCYRCCKLLDNERNHKQKIRCKSLINDKHFGCQQMMFADGDVL</sequence>
<keyword evidence="1" id="KW-0812">Transmembrane</keyword>
<reference evidence="4" key="1">
    <citation type="submission" date="2017-02" db="UniProtKB">
        <authorList>
            <consortium name="WormBaseParasite"/>
        </authorList>
    </citation>
    <scope>IDENTIFICATION</scope>
</reference>
<dbReference type="EMBL" id="UYYF01000743">
    <property type="protein sequence ID" value="VDM99020.1"/>
    <property type="molecule type" value="Genomic_DNA"/>
</dbReference>
<keyword evidence="1" id="KW-1133">Transmembrane helix</keyword>
<organism evidence="4">
    <name type="scientific">Thelazia callipaeda</name>
    <name type="common">Oriental eyeworm</name>
    <name type="synonym">Parasitic nematode</name>
    <dbReference type="NCBI Taxonomy" id="103827"/>
    <lineage>
        <taxon>Eukaryota</taxon>
        <taxon>Metazoa</taxon>
        <taxon>Ecdysozoa</taxon>
        <taxon>Nematoda</taxon>
        <taxon>Chromadorea</taxon>
        <taxon>Rhabditida</taxon>
        <taxon>Spirurina</taxon>
        <taxon>Spiruromorpha</taxon>
        <taxon>Thelazioidea</taxon>
        <taxon>Thelaziidae</taxon>
        <taxon>Thelazia</taxon>
    </lineage>
</organism>
<dbReference type="OrthoDB" id="5822207at2759"/>
<evidence type="ECO:0000313" key="3">
    <source>
        <dbReference type="Proteomes" id="UP000276776"/>
    </source>
</evidence>
<name>A0A0N5CRK1_THECL</name>
<feature type="transmembrane region" description="Helical" evidence="1">
    <location>
        <begin position="91"/>
        <end position="114"/>
    </location>
</feature>